<evidence type="ECO:0000313" key="2">
    <source>
        <dbReference type="Proteomes" id="UP000824037"/>
    </source>
</evidence>
<dbReference type="AlphaFoldDB" id="A0A9D2J2F3"/>
<sequence>MDVTVITVDGETFEVRESGRKCDYRWVGGRHQGDYGFGSTRNATEGRPQSMAEHRAAIRSFLDAVDPVTGYLE</sequence>
<organism evidence="1 2">
    <name type="scientific">Candidatus Ruania gallistercoris</name>
    <dbReference type="NCBI Taxonomy" id="2838746"/>
    <lineage>
        <taxon>Bacteria</taxon>
        <taxon>Bacillati</taxon>
        <taxon>Actinomycetota</taxon>
        <taxon>Actinomycetes</taxon>
        <taxon>Micrococcales</taxon>
        <taxon>Ruaniaceae</taxon>
        <taxon>Ruania</taxon>
    </lineage>
</organism>
<dbReference type="EMBL" id="DXBY01000005">
    <property type="protein sequence ID" value="HIZ34161.1"/>
    <property type="molecule type" value="Genomic_DNA"/>
</dbReference>
<protein>
    <submittedName>
        <fullName evidence="1">Uncharacterized protein</fullName>
    </submittedName>
</protein>
<proteinExistence type="predicted"/>
<reference evidence="1" key="2">
    <citation type="submission" date="2021-04" db="EMBL/GenBank/DDBJ databases">
        <authorList>
            <person name="Gilroy R."/>
        </authorList>
    </citation>
    <scope>NUCLEOTIDE SEQUENCE</scope>
    <source>
        <strain evidence="1">ChiGjej4B4-7305</strain>
    </source>
</reference>
<reference evidence="1" key="1">
    <citation type="journal article" date="2021" name="PeerJ">
        <title>Extensive microbial diversity within the chicken gut microbiome revealed by metagenomics and culture.</title>
        <authorList>
            <person name="Gilroy R."/>
            <person name="Ravi A."/>
            <person name="Getino M."/>
            <person name="Pursley I."/>
            <person name="Horton D.L."/>
            <person name="Alikhan N.F."/>
            <person name="Baker D."/>
            <person name="Gharbi K."/>
            <person name="Hall N."/>
            <person name="Watson M."/>
            <person name="Adriaenssens E.M."/>
            <person name="Foster-Nyarko E."/>
            <person name="Jarju S."/>
            <person name="Secka A."/>
            <person name="Antonio M."/>
            <person name="Oren A."/>
            <person name="Chaudhuri R.R."/>
            <person name="La Ragione R."/>
            <person name="Hildebrand F."/>
            <person name="Pallen M.J."/>
        </authorList>
    </citation>
    <scope>NUCLEOTIDE SEQUENCE</scope>
    <source>
        <strain evidence="1">ChiGjej4B4-7305</strain>
    </source>
</reference>
<dbReference type="Proteomes" id="UP000824037">
    <property type="component" value="Unassembled WGS sequence"/>
</dbReference>
<comment type="caution">
    <text evidence="1">The sequence shown here is derived from an EMBL/GenBank/DDBJ whole genome shotgun (WGS) entry which is preliminary data.</text>
</comment>
<accession>A0A9D2J2F3</accession>
<evidence type="ECO:0000313" key="1">
    <source>
        <dbReference type="EMBL" id="HIZ34161.1"/>
    </source>
</evidence>
<gene>
    <name evidence="1" type="ORF">H9815_00145</name>
</gene>
<name>A0A9D2J2F3_9MICO</name>